<gene>
    <name evidence="2" type="ORF">L5515_012044</name>
</gene>
<evidence type="ECO:0000313" key="2">
    <source>
        <dbReference type="EMBL" id="UMM29930.1"/>
    </source>
</evidence>
<protein>
    <submittedName>
        <fullName evidence="2">Uncharacterized protein</fullName>
    </submittedName>
</protein>
<proteinExistence type="predicted"/>
<organism evidence="2 3">
    <name type="scientific">Caenorhabditis briggsae</name>
    <dbReference type="NCBI Taxonomy" id="6238"/>
    <lineage>
        <taxon>Eukaryota</taxon>
        <taxon>Metazoa</taxon>
        <taxon>Ecdysozoa</taxon>
        <taxon>Nematoda</taxon>
        <taxon>Chromadorea</taxon>
        <taxon>Rhabditida</taxon>
        <taxon>Rhabditina</taxon>
        <taxon>Rhabditomorpha</taxon>
        <taxon>Rhabditoidea</taxon>
        <taxon>Rhabditidae</taxon>
        <taxon>Peloderinae</taxon>
        <taxon>Caenorhabditis</taxon>
    </lineage>
</organism>
<feature type="compositionally biased region" description="Pro residues" evidence="1">
    <location>
        <begin position="131"/>
        <end position="147"/>
    </location>
</feature>
<feature type="compositionally biased region" description="Low complexity" evidence="1">
    <location>
        <begin position="1"/>
        <end position="20"/>
    </location>
</feature>
<dbReference type="AlphaFoldDB" id="A0AAE9EW48"/>
<sequence>MLFAPTLRTKSSRSLQSRSRPLPVNVPASRLSLPSETTTVTLDSESSAPRKSPPPSVELLLPPSSPLFQSAEDTGVTRSDFHTPFHAKLPESAPPLWSDSSQPHVVPESFLPQSQRSFLPWLESRIATPPLRDPPLPLGTSPRPPMPLSKEPTPTSPQISGRRRPSRSRHTNATTSSLLATKVWNVFFHLLK</sequence>
<dbReference type="EMBL" id="CP092623">
    <property type="protein sequence ID" value="UMM29930.1"/>
    <property type="molecule type" value="Genomic_DNA"/>
</dbReference>
<keyword evidence="3" id="KW-1185">Reference proteome</keyword>
<dbReference type="Proteomes" id="UP000829354">
    <property type="component" value="Chromosome IV"/>
</dbReference>
<reference evidence="2 3" key="1">
    <citation type="submission" date="2022-04" db="EMBL/GenBank/DDBJ databases">
        <title>Chromosome-level reference genomes for two strains of Caenorhabditis briggsae: an improved platform for comparative genomics.</title>
        <authorList>
            <person name="Stevens L."/>
            <person name="Andersen E."/>
        </authorList>
    </citation>
    <scope>NUCLEOTIDE SEQUENCE [LARGE SCALE GENOMIC DNA]</scope>
    <source>
        <strain evidence="2">VX34</strain>
        <tissue evidence="2">Whole-organism</tissue>
    </source>
</reference>
<name>A0AAE9EW48_CAEBR</name>
<feature type="compositionally biased region" description="Basic residues" evidence="1">
    <location>
        <begin position="161"/>
        <end position="170"/>
    </location>
</feature>
<feature type="compositionally biased region" description="Polar residues" evidence="1">
    <location>
        <begin position="32"/>
        <end position="49"/>
    </location>
</feature>
<evidence type="ECO:0000256" key="1">
    <source>
        <dbReference type="SAM" id="MobiDB-lite"/>
    </source>
</evidence>
<feature type="region of interest" description="Disordered" evidence="1">
    <location>
        <begin position="127"/>
        <end position="174"/>
    </location>
</feature>
<evidence type="ECO:0000313" key="3">
    <source>
        <dbReference type="Proteomes" id="UP000829354"/>
    </source>
</evidence>
<feature type="region of interest" description="Disordered" evidence="1">
    <location>
        <begin position="1"/>
        <end position="109"/>
    </location>
</feature>
<accession>A0AAE9EW48</accession>